<keyword evidence="2" id="KW-0812">Transmembrane</keyword>
<dbReference type="EMBL" id="BSDS01000002">
    <property type="protein sequence ID" value="GLI38997.1"/>
    <property type="molecule type" value="Genomic_DNA"/>
</dbReference>
<name>A0A9W6LCK1_9BACT</name>
<comment type="caution">
    <text evidence="3">The sequence shown here is derived from an EMBL/GenBank/DDBJ whole genome shotgun (WGS) entry which is preliminary data.</text>
</comment>
<protein>
    <submittedName>
        <fullName evidence="3">Type II secretion system pseudopilin OxpG</fullName>
    </submittedName>
</protein>
<dbReference type="InterPro" id="IPR045584">
    <property type="entry name" value="Pilin-like"/>
</dbReference>
<accession>A0A9W6LCK1</accession>
<feature type="transmembrane region" description="Helical" evidence="2">
    <location>
        <begin position="14"/>
        <end position="35"/>
    </location>
</feature>
<dbReference type="InterPro" id="IPR000983">
    <property type="entry name" value="Bac_GSPG_pilin"/>
</dbReference>
<dbReference type="GO" id="GO:0015628">
    <property type="term" value="P:protein secretion by the type II secretion system"/>
    <property type="evidence" value="ECO:0007669"/>
    <property type="project" value="InterPro"/>
</dbReference>
<dbReference type="Proteomes" id="UP001144352">
    <property type="component" value="Unassembled WGS sequence"/>
</dbReference>
<dbReference type="NCBIfam" id="TIGR02532">
    <property type="entry name" value="IV_pilin_GFxxxE"/>
    <property type="match status" value="1"/>
</dbReference>
<keyword evidence="2" id="KW-1133">Transmembrane helix</keyword>
<dbReference type="PROSITE" id="PS00409">
    <property type="entry name" value="PROKAR_NTER_METHYL"/>
    <property type="match status" value="1"/>
</dbReference>
<reference evidence="3" key="1">
    <citation type="submission" date="2022-12" db="EMBL/GenBank/DDBJ databases">
        <title>Reference genome sequencing for broad-spectrum identification of bacterial and archaeal isolates by mass spectrometry.</title>
        <authorList>
            <person name="Sekiguchi Y."/>
            <person name="Tourlousse D.M."/>
        </authorList>
    </citation>
    <scope>NUCLEOTIDE SEQUENCE</scope>
    <source>
        <strain evidence="3">H2</strain>
    </source>
</reference>
<keyword evidence="1" id="KW-0488">Methylation</keyword>
<dbReference type="SUPFAM" id="SSF54523">
    <property type="entry name" value="Pili subunits"/>
    <property type="match status" value="1"/>
</dbReference>
<keyword evidence="2" id="KW-0472">Membrane</keyword>
<dbReference type="PANTHER" id="PTHR30093">
    <property type="entry name" value="GENERAL SECRETION PATHWAY PROTEIN G"/>
    <property type="match status" value="1"/>
</dbReference>
<evidence type="ECO:0000313" key="4">
    <source>
        <dbReference type="Proteomes" id="UP001144352"/>
    </source>
</evidence>
<evidence type="ECO:0000256" key="2">
    <source>
        <dbReference type="SAM" id="Phobius"/>
    </source>
</evidence>
<dbReference type="GO" id="GO:0015627">
    <property type="term" value="C:type II protein secretion system complex"/>
    <property type="evidence" value="ECO:0007669"/>
    <property type="project" value="InterPro"/>
</dbReference>
<dbReference type="PRINTS" id="PR00813">
    <property type="entry name" value="BCTERIALGSPG"/>
</dbReference>
<proteinExistence type="predicted"/>
<dbReference type="AlphaFoldDB" id="A0A9W6LCK1"/>
<dbReference type="Pfam" id="PF07963">
    <property type="entry name" value="N_methyl"/>
    <property type="match status" value="1"/>
</dbReference>
<sequence length="140" mass="15597">MPSFRKLLTKCKGFTLVELMIVVTIIGILATIAVPSYKWSLIKAREAVLRENLYSIRSSIDQFYADQGKYPDSLQDLVDKKYIHGLPTDPFTRKADSWETIAPPEPTAEAASGKVDTGNVYDVHSGSDLVGTDGKPYKEW</sequence>
<gene>
    <name evidence="3" type="primary">oxpG</name>
    <name evidence="3" type="ORF">GHYDROH2_24980</name>
</gene>
<dbReference type="Gene3D" id="3.30.700.10">
    <property type="entry name" value="Glycoprotein, Type 4 Pilin"/>
    <property type="match status" value="1"/>
</dbReference>
<evidence type="ECO:0000313" key="3">
    <source>
        <dbReference type="EMBL" id="GLI38997.1"/>
    </source>
</evidence>
<evidence type="ECO:0000256" key="1">
    <source>
        <dbReference type="ARBA" id="ARBA00022481"/>
    </source>
</evidence>
<organism evidence="3 4">
    <name type="scientific">Geobacter hydrogenophilus</name>
    <dbReference type="NCBI Taxonomy" id="40983"/>
    <lineage>
        <taxon>Bacteria</taxon>
        <taxon>Pseudomonadati</taxon>
        <taxon>Thermodesulfobacteriota</taxon>
        <taxon>Desulfuromonadia</taxon>
        <taxon>Geobacterales</taxon>
        <taxon>Geobacteraceae</taxon>
        <taxon>Geobacter</taxon>
    </lineage>
</organism>
<keyword evidence="4" id="KW-1185">Reference proteome</keyword>
<dbReference type="InterPro" id="IPR012902">
    <property type="entry name" value="N_methyl_site"/>
</dbReference>
<dbReference type="PANTHER" id="PTHR30093:SF47">
    <property type="entry name" value="TYPE IV PILUS NON-CORE MINOR PILIN PILE"/>
    <property type="match status" value="1"/>
</dbReference>